<evidence type="ECO:0000313" key="1">
    <source>
        <dbReference type="EMBL" id="ABC29704.1"/>
    </source>
</evidence>
<dbReference type="KEGG" id="hch:HCH_02932"/>
<evidence type="ECO:0000313" key="2">
    <source>
        <dbReference type="Proteomes" id="UP000000238"/>
    </source>
</evidence>
<dbReference type="Proteomes" id="UP000000238">
    <property type="component" value="Chromosome"/>
</dbReference>
<protein>
    <submittedName>
        <fullName evidence="1">Uncharacterized protein</fullName>
    </submittedName>
</protein>
<name>Q2SI20_HAHCH</name>
<dbReference type="EMBL" id="CP000155">
    <property type="protein sequence ID" value="ABC29704.1"/>
    <property type="molecule type" value="Genomic_DNA"/>
</dbReference>
<accession>Q2SI20</accession>
<dbReference type="STRING" id="349521.HCH_02932"/>
<proteinExistence type="predicted"/>
<dbReference type="AlphaFoldDB" id="Q2SI20"/>
<sequence length="43" mass="4490">MRGGGQHNQQGEDDVAKSLCLTSISTPFALSLSKGFPELLKGA</sequence>
<gene>
    <name evidence="1" type="ordered locus">HCH_02932</name>
</gene>
<keyword evidence="2" id="KW-1185">Reference proteome</keyword>
<organism evidence="1 2">
    <name type="scientific">Hahella chejuensis (strain KCTC 2396)</name>
    <dbReference type="NCBI Taxonomy" id="349521"/>
    <lineage>
        <taxon>Bacteria</taxon>
        <taxon>Pseudomonadati</taxon>
        <taxon>Pseudomonadota</taxon>
        <taxon>Gammaproteobacteria</taxon>
        <taxon>Oceanospirillales</taxon>
        <taxon>Hahellaceae</taxon>
        <taxon>Hahella</taxon>
    </lineage>
</organism>
<reference evidence="1 2" key="1">
    <citation type="journal article" date="2005" name="Nucleic Acids Res.">
        <title>Genomic blueprint of Hahella chejuensis, a marine microbe producing an algicidal agent.</title>
        <authorList>
            <person name="Jeong H."/>
            <person name="Yim J.H."/>
            <person name="Lee C."/>
            <person name="Choi S.-H."/>
            <person name="Park Y.K."/>
            <person name="Yoon S.H."/>
            <person name="Hur C.-G."/>
            <person name="Kang H.-Y."/>
            <person name="Kim D."/>
            <person name="Lee H.H."/>
            <person name="Park K.H."/>
            <person name="Park S.-H."/>
            <person name="Park H.-S."/>
            <person name="Lee H.K."/>
            <person name="Oh T.K."/>
            <person name="Kim J.F."/>
        </authorList>
    </citation>
    <scope>NUCLEOTIDE SEQUENCE [LARGE SCALE GENOMIC DNA]</scope>
    <source>
        <strain evidence="1 2">KCTC 2396</strain>
    </source>
</reference>
<dbReference type="HOGENOM" id="CLU_3234324_0_0_6"/>